<dbReference type="AlphaFoldDB" id="A0A0R1QKS4"/>
<evidence type="ECO:0000256" key="6">
    <source>
        <dbReference type="ARBA" id="ARBA00023136"/>
    </source>
</evidence>
<evidence type="ECO:0000313" key="10">
    <source>
        <dbReference type="Proteomes" id="UP000050872"/>
    </source>
</evidence>
<keyword evidence="10" id="KW-1185">Reference proteome</keyword>
<keyword evidence="5 7" id="KW-1133">Transmembrane helix</keyword>
<keyword evidence="4 7" id="KW-0812">Transmembrane</keyword>
<dbReference type="PATRIC" id="fig|1423770.3.peg.1499"/>
<dbReference type="NCBIfam" id="TIGR01726">
    <property type="entry name" value="HEQRo_perm_3TM"/>
    <property type="match status" value="1"/>
</dbReference>
<evidence type="ECO:0000256" key="3">
    <source>
        <dbReference type="ARBA" id="ARBA00022475"/>
    </source>
</evidence>
<name>A0A0R1QKS4_9LACO</name>
<dbReference type="STRING" id="1423770.FD29_GL001460"/>
<sequence length="229" mass="26260">MAHSGINVLFEGTNFTRLLGGLWTTVQIAAVAIIIGLILGIILGVLRTFHNPLLRLVLRLYLEFFRIVPTTVLLFLFYYILPRQMNIHLPGPQMATLVFALWMAAEMSDIVRGALISVPKHQRESGLAIGLSRYQLYRYILIPQAFTLELPATINLITRIIKTTSLLMLISVMDVINIGQQIIEANNQHYPTGVFWVYGLIFLLYFLIDYPLSWWANRLEQKRMENIND</sequence>
<gene>
    <name evidence="9" type="ORF">FD29_GL001460</name>
</gene>
<feature type="transmembrane region" description="Helical" evidence="7">
    <location>
        <begin position="20"/>
        <end position="46"/>
    </location>
</feature>
<evidence type="ECO:0000256" key="2">
    <source>
        <dbReference type="ARBA" id="ARBA00022448"/>
    </source>
</evidence>
<keyword evidence="3" id="KW-1003">Cell membrane</keyword>
<dbReference type="CDD" id="cd06261">
    <property type="entry name" value="TM_PBP2"/>
    <property type="match status" value="1"/>
</dbReference>
<dbReference type="RefSeq" id="WP_057888763.1">
    <property type="nucleotide sequence ID" value="NZ_AZEZ01000099.1"/>
</dbReference>
<dbReference type="InterPro" id="IPR010065">
    <property type="entry name" value="AA_ABC_transptr_permease_3TM"/>
</dbReference>
<comment type="subcellular location">
    <subcellularLocation>
        <location evidence="1 7">Cell membrane</location>
        <topology evidence="1 7">Multi-pass membrane protein</topology>
    </subcellularLocation>
</comment>
<reference evidence="9 10" key="1">
    <citation type="journal article" date="2015" name="Genome Announc.">
        <title>Expanding the biotechnology potential of lactobacilli through comparative genomics of 213 strains and associated genera.</title>
        <authorList>
            <person name="Sun Z."/>
            <person name="Harris H.M."/>
            <person name="McCann A."/>
            <person name="Guo C."/>
            <person name="Argimon S."/>
            <person name="Zhang W."/>
            <person name="Yang X."/>
            <person name="Jeffery I.B."/>
            <person name="Cooney J.C."/>
            <person name="Kagawa T.F."/>
            <person name="Liu W."/>
            <person name="Song Y."/>
            <person name="Salvetti E."/>
            <person name="Wrobel A."/>
            <person name="Rasinkangas P."/>
            <person name="Parkhill J."/>
            <person name="Rea M.C."/>
            <person name="O'Sullivan O."/>
            <person name="Ritari J."/>
            <person name="Douillard F.P."/>
            <person name="Paul Ross R."/>
            <person name="Yang R."/>
            <person name="Briner A.E."/>
            <person name="Felis G.E."/>
            <person name="de Vos W.M."/>
            <person name="Barrangou R."/>
            <person name="Klaenhammer T.R."/>
            <person name="Caufield P.W."/>
            <person name="Cui Y."/>
            <person name="Zhang H."/>
            <person name="O'Toole P.W."/>
        </authorList>
    </citation>
    <scope>NUCLEOTIDE SEQUENCE [LARGE SCALE GENOMIC DNA]</scope>
    <source>
        <strain evidence="9 10">DSM 14500</strain>
    </source>
</reference>
<proteinExistence type="inferred from homology"/>
<dbReference type="EMBL" id="AZEZ01000099">
    <property type="protein sequence ID" value="KRL42810.1"/>
    <property type="molecule type" value="Genomic_DNA"/>
</dbReference>
<protein>
    <submittedName>
        <fullName evidence="9">Polar amino acid ABC transporter inner membrane subunit</fullName>
    </submittedName>
</protein>
<evidence type="ECO:0000256" key="7">
    <source>
        <dbReference type="RuleBase" id="RU363032"/>
    </source>
</evidence>
<evidence type="ECO:0000259" key="8">
    <source>
        <dbReference type="PROSITE" id="PS50928"/>
    </source>
</evidence>
<dbReference type="GO" id="GO:0022857">
    <property type="term" value="F:transmembrane transporter activity"/>
    <property type="evidence" value="ECO:0007669"/>
    <property type="project" value="InterPro"/>
</dbReference>
<dbReference type="InterPro" id="IPR043429">
    <property type="entry name" value="ArtM/GltK/GlnP/TcyL/YhdX-like"/>
</dbReference>
<dbReference type="SUPFAM" id="SSF161098">
    <property type="entry name" value="MetI-like"/>
    <property type="match status" value="1"/>
</dbReference>
<accession>A0A0R1QKS4</accession>
<feature type="domain" description="ABC transmembrane type-1" evidence="8">
    <location>
        <begin position="22"/>
        <end position="213"/>
    </location>
</feature>
<feature type="transmembrane region" description="Helical" evidence="7">
    <location>
        <begin position="58"/>
        <end position="81"/>
    </location>
</feature>
<dbReference type="PROSITE" id="PS50928">
    <property type="entry name" value="ABC_TM1"/>
    <property type="match status" value="1"/>
</dbReference>
<evidence type="ECO:0000256" key="5">
    <source>
        <dbReference type="ARBA" id="ARBA00022989"/>
    </source>
</evidence>
<keyword evidence="2 7" id="KW-0813">Transport</keyword>
<evidence type="ECO:0000313" key="9">
    <source>
        <dbReference type="EMBL" id="KRL42810.1"/>
    </source>
</evidence>
<comment type="caution">
    <text evidence="9">The sequence shown here is derived from an EMBL/GenBank/DDBJ whole genome shotgun (WGS) entry which is preliminary data.</text>
</comment>
<feature type="transmembrane region" description="Helical" evidence="7">
    <location>
        <begin position="195"/>
        <end position="216"/>
    </location>
</feature>
<comment type="similarity">
    <text evidence="7">Belongs to the binding-protein-dependent transport system permease family.</text>
</comment>
<organism evidence="9 10">
    <name type="scientific">Companilactobacillus mindensis DSM 14500</name>
    <dbReference type="NCBI Taxonomy" id="1423770"/>
    <lineage>
        <taxon>Bacteria</taxon>
        <taxon>Bacillati</taxon>
        <taxon>Bacillota</taxon>
        <taxon>Bacilli</taxon>
        <taxon>Lactobacillales</taxon>
        <taxon>Lactobacillaceae</taxon>
        <taxon>Companilactobacillus</taxon>
    </lineage>
</organism>
<dbReference type="PANTHER" id="PTHR30614">
    <property type="entry name" value="MEMBRANE COMPONENT OF AMINO ACID ABC TRANSPORTER"/>
    <property type="match status" value="1"/>
</dbReference>
<dbReference type="GO" id="GO:0043190">
    <property type="term" value="C:ATP-binding cassette (ABC) transporter complex"/>
    <property type="evidence" value="ECO:0007669"/>
    <property type="project" value="InterPro"/>
</dbReference>
<evidence type="ECO:0000256" key="4">
    <source>
        <dbReference type="ARBA" id="ARBA00022692"/>
    </source>
</evidence>
<dbReference type="Proteomes" id="UP000050872">
    <property type="component" value="Unassembled WGS sequence"/>
</dbReference>
<dbReference type="Pfam" id="PF00528">
    <property type="entry name" value="BPD_transp_1"/>
    <property type="match status" value="1"/>
</dbReference>
<dbReference type="InterPro" id="IPR000515">
    <property type="entry name" value="MetI-like"/>
</dbReference>
<keyword evidence="6 7" id="KW-0472">Membrane</keyword>
<dbReference type="GO" id="GO:0006865">
    <property type="term" value="P:amino acid transport"/>
    <property type="evidence" value="ECO:0007669"/>
    <property type="project" value="TreeGrafter"/>
</dbReference>
<dbReference type="Gene3D" id="1.10.3720.10">
    <property type="entry name" value="MetI-like"/>
    <property type="match status" value="1"/>
</dbReference>
<evidence type="ECO:0000256" key="1">
    <source>
        <dbReference type="ARBA" id="ARBA00004651"/>
    </source>
</evidence>
<dbReference type="PANTHER" id="PTHR30614:SF36">
    <property type="entry name" value="ABC TRANSPORTER MEMBRANE-SPANNING PERMEASE-GLUTAMINE TRANSPORT"/>
    <property type="match status" value="1"/>
</dbReference>
<dbReference type="InterPro" id="IPR035906">
    <property type="entry name" value="MetI-like_sf"/>
</dbReference>
<dbReference type="OrthoDB" id="92598at2"/>